<dbReference type="AlphaFoldDB" id="A0A3M6XAG1"/>
<dbReference type="VEuPathDB" id="FungiDB:BTJ68_11584"/>
<dbReference type="PANTHER" id="PTHR34129">
    <property type="entry name" value="BLR1139 PROTEIN"/>
    <property type="match status" value="1"/>
</dbReference>
<dbReference type="OrthoDB" id="3202396at2759"/>
<dbReference type="Pfam" id="PF13826">
    <property type="entry name" value="Monooxy_af470-like"/>
    <property type="match status" value="1"/>
</dbReference>
<dbReference type="Proteomes" id="UP000282582">
    <property type="component" value="Unassembled WGS sequence"/>
</dbReference>
<name>A0A3M6XAG1_HORWE</name>
<feature type="region of interest" description="Disordered" evidence="1">
    <location>
        <begin position="364"/>
        <end position="386"/>
    </location>
</feature>
<reference evidence="4 5" key="1">
    <citation type="journal article" date="2018" name="BMC Genomics">
        <title>Genomic evidence for intraspecific hybridization in a clonal and extremely halotolerant yeast.</title>
        <authorList>
            <person name="Gostincar C."/>
            <person name="Stajich J.E."/>
            <person name="Zupancic J."/>
            <person name="Zalar P."/>
            <person name="Gunde-Cimerman N."/>
        </authorList>
    </citation>
    <scope>NUCLEOTIDE SEQUENCE [LARGE SCALE GENOMIC DNA]</scope>
    <source>
        <strain evidence="3 5">EXF-6654</strain>
        <strain evidence="2 4">EXF-6656</strain>
    </source>
</reference>
<protein>
    <submittedName>
        <fullName evidence="2">Uncharacterized protein</fullName>
    </submittedName>
</protein>
<dbReference type="Gene3D" id="3.20.170.20">
    <property type="entry name" value="Protein of unknown function DUF952"/>
    <property type="match status" value="1"/>
</dbReference>
<dbReference type="SUPFAM" id="SSF56399">
    <property type="entry name" value="ADP-ribosylation"/>
    <property type="match status" value="1"/>
</dbReference>
<evidence type="ECO:0000313" key="3">
    <source>
        <dbReference type="EMBL" id="RMY05721.1"/>
    </source>
</evidence>
<accession>A0A3M6XAG1</accession>
<dbReference type="Pfam" id="PF06108">
    <property type="entry name" value="DUF952"/>
    <property type="match status" value="1"/>
</dbReference>
<dbReference type="InterPro" id="IPR009297">
    <property type="entry name" value="DUF952"/>
</dbReference>
<dbReference type="InterPro" id="IPR025444">
    <property type="entry name" value="Monooxy_af470"/>
</dbReference>
<dbReference type="EMBL" id="QWIK01000464">
    <property type="protein sequence ID" value="RMY05721.1"/>
    <property type="molecule type" value="Genomic_DNA"/>
</dbReference>
<feature type="compositionally biased region" description="Basic and acidic residues" evidence="1">
    <location>
        <begin position="371"/>
        <end position="386"/>
    </location>
</feature>
<dbReference type="PANTHER" id="PTHR34129:SF1">
    <property type="entry name" value="DUF952 DOMAIN-CONTAINING PROTEIN"/>
    <property type="match status" value="1"/>
</dbReference>
<evidence type="ECO:0000256" key="1">
    <source>
        <dbReference type="SAM" id="MobiDB-lite"/>
    </source>
</evidence>
<organism evidence="2 4">
    <name type="scientific">Hortaea werneckii</name>
    <name type="common">Black yeast</name>
    <name type="synonym">Cladosporium werneckii</name>
    <dbReference type="NCBI Taxonomy" id="91943"/>
    <lineage>
        <taxon>Eukaryota</taxon>
        <taxon>Fungi</taxon>
        <taxon>Dikarya</taxon>
        <taxon>Ascomycota</taxon>
        <taxon>Pezizomycotina</taxon>
        <taxon>Dothideomycetes</taxon>
        <taxon>Dothideomycetidae</taxon>
        <taxon>Mycosphaerellales</taxon>
        <taxon>Teratosphaeriaceae</taxon>
        <taxon>Hortaea</taxon>
    </lineage>
</organism>
<sequence length="386" mass="43128">MPAREFLYKILDSPPPSPLPETLPPTQLDANDGFIHLSTAEQTPITAKLFFSSHEHVWVLKLRREALDGEIRYSTDPNAGIVDGCAHVHDSLRGLGKDNVHEVIEVKRSSDIPWNDCGSRLKSFFRDQLSITTWLSLGAVAQGLLFFALGRLAFLPSVAVILYRVAIAYLQATGWMQNPYMDGIIKQKTSAQFPDASGSYGSTPANNDVVVLLIGFRNNHPLGILAPGVKEIGEGFSAMTKDLDAQAEKFDFLGMTSWLNANTRETQNETLVVGYFKTVEGLHAFAHDDLHRKWWAWWNSNYKKWSHMSIYHEVYHAPKGHWESIYANSHVSGIQSTTTKVVDQETGKEMWASPIVDASRGLLKTSAGRMSRSDGKENDKYGDDPY</sequence>
<comment type="caution">
    <text evidence="2">The sequence shown here is derived from an EMBL/GenBank/DDBJ whole genome shotgun (WGS) entry which is preliminary data.</text>
</comment>
<dbReference type="EMBL" id="QWIJ01000097">
    <property type="protein sequence ID" value="RMX87833.1"/>
    <property type="molecule type" value="Genomic_DNA"/>
</dbReference>
<proteinExistence type="predicted"/>
<evidence type="ECO:0000313" key="2">
    <source>
        <dbReference type="EMBL" id="RMX87833.1"/>
    </source>
</evidence>
<dbReference type="Proteomes" id="UP000281245">
    <property type="component" value="Unassembled WGS sequence"/>
</dbReference>
<evidence type="ECO:0000313" key="5">
    <source>
        <dbReference type="Proteomes" id="UP000282582"/>
    </source>
</evidence>
<gene>
    <name evidence="3" type="ORF">D0868_06248</name>
    <name evidence="2" type="ORF">D0869_02074</name>
</gene>
<evidence type="ECO:0000313" key="4">
    <source>
        <dbReference type="Proteomes" id="UP000281245"/>
    </source>
</evidence>